<keyword evidence="11" id="KW-1185">Reference proteome</keyword>
<dbReference type="InterPro" id="IPR003594">
    <property type="entry name" value="HATPase_dom"/>
</dbReference>
<dbReference type="InterPro" id="IPR036890">
    <property type="entry name" value="HATPase_C_sf"/>
</dbReference>
<dbReference type="Gene3D" id="3.30.450.20">
    <property type="entry name" value="PAS domain"/>
    <property type="match status" value="1"/>
</dbReference>
<dbReference type="Pfam" id="PF13426">
    <property type="entry name" value="PAS_9"/>
    <property type="match status" value="1"/>
</dbReference>
<feature type="domain" description="Histidine kinase" evidence="7">
    <location>
        <begin position="369"/>
        <end position="590"/>
    </location>
</feature>
<dbReference type="SUPFAM" id="SSF55785">
    <property type="entry name" value="PYP-like sensor domain (PAS domain)"/>
    <property type="match status" value="1"/>
</dbReference>
<dbReference type="InterPro" id="IPR004358">
    <property type="entry name" value="Sig_transdc_His_kin-like_C"/>
</dbReference>
<keyword evidence="4" id="KW-0808">Transferase</keyword>
<dbReference type="InterPro" id="IPR000014">
    <property type="entry name" value="PAS"/>
</dbReference>
<keyword evidence="6" id="KW-1133">Transmembrane helix</keyword>
<dbReference type="InterPro" id="IPR003661">
    <property type="entry name" value="HisK_dim/P_dom"/>
</dbReference>
<evidence type="ECO:0000256" key="4">
    <source>
        <dbReference type="ARBA" id="ARBA00022679"/>
    </source>
</evidence>
<dbReference type="NCBIfam" id="TIGR00229">
    <property type="entry name" value="sensory_box"/>
    <property type="match status" value="1"/>
</dbReference>
<sequence length="595" mass="65507">MIQVPNHKINYRRWLGKAVLVLTCVSLSSALLSNWLLYNAAYQEETVRLTELAQTQAILINTVAQFNALHPSGELADDAQAATFFLLKAAHNNYPGFGETGEFTLGTRKGDNIVFVLSHRHFDFAEMIPIPWESKLGEPMRRALNGISGTILGYDYRGEMVLAAHEPLPMLKAGIVAKIDLQEIRKPFIRAALISLIGVALMTIIGTLVFLRISKPLAERDAAMVELRILTHVFEQSPNMMFITDTKGTIEYINPCFTKMTGYTPEEAIGQTPRLLKSGDTPPDFYASMWENLTAGREWRGEIKDRRKDGEVFWASMVAAPVMDENGEIKHFVTIHEDITEHKLEKLRTQEAYEQAEIANRAKSEIMANMSHELRTPLNAIIGFSSAMQGQLLGPLGNEKYLEYAGDIKWSGTHLLDIINDILDASAIEAGKLVLHEENVDVADAMNSMLRLVAPKADLGGVALTEITQKDLPNVFADSRRLKQIFLNLLSNAVKFTPEHGEVSCDAFVDANGAMVISVTDTGIGMDAKGLAKAMEQFGQVDSSLARKHDGTGLGLSLTKGLVEMHQGIFTIKSALGKGTKATVTLPAKRVLSKT</sequence>
<comment type="catalytic activity">
    <reaction evidence="1">
        <text>ATP + protein L-histidine = ADP + protein N-phospho-L-histidine.</text>
        <dbReference type="EC" id="2.7.13.3"/>
    </reaction>
</comment>
<dbReference type="SMART" id="SM00086">
    <property type="entry name" value="PAC"/>
    <property type="match status" value="1"/>
</dbReference>
<evidence type="ECO:0000259" key="8">
    <source>
        <dbReference type="PROSITE" id="PS50112"/>
    </source>
</evidence>
<dbReference type="SUPFAM" id="SSF47384">
    <property type="entry name" value="Homodimeric domain of signal transducing histidine kinase"/>
    <property type="match status" value="1"/>
</dbReference>
<dbReference type="Pfam" id="PF02518">
    <property type="entry name" value="HATPase_c"/>
    <property type="match status" value="1"/>
</dbReference>
<proteinExistence type="predicted"/>
<protein>
    <recommendedName>
        <fullName evidence="2">histidine kinase</fullName>
        <ecNumber evidence="2">2.7.13.3</ecNumber>
    </recommendedName>
</protein>
<dbReference type="EMBL" id="MCGG01000009">
    <property type="protein sequence ID" value="OEJ69040.1"/>
    <property type="molecule type" value="Genomic_DNA"/>
</dbReference>
<dbReference type="AlphaFoldDB" id="A0A1E5QAN9"/>
<keyword evidence="6" id="KW-0812">Transmembrane</keyword>
<evidence type="ECO:0000259" key="7">
    <source>
        <dbReference type="PROSITE" id="PS50109"/>
    </source>
</evidence>
<organism evidence="10 11">
    <name type="scientific">Magnetovibrio blakemorei</name>
    <dbReference type="NCBI Taxonomy" id="28181"/>
    <lineage>
        <taxon>Bacteria</taxon>
        <taxon>Pseudomonadati</taxon>
        <taxon>Pseudomonadota</taxon>
        <taxon>Alphaproteobacteria</taxon>
        <taxon>Rhodospirillales</taxon>
        <taxon>Magnetovibrionaceae</taxon>
        <taxon>Magnetovibrio</taxon>
    </lineage>
</organism>
<dbReference type="SMART" id="SM00387">
    <property type="entry name" value="HATPase_c"/>
    <property type="match status" value="1"/>
</dbReference>
<keyword evidence="6" id="KW-0472">Membrane</keyword>
<gene>
    <name evidence="10" type="ORF">BEN30_04835</name>
</gene>
<evidence type="ECO:0000313" key="10">
    <source>
        <dbReference type="EMBL" id="OEJ69040.1"/>
    </source>
</evidence>
<feature type="transmembrane region" description="Helical" evidence="6">
    <location>
        <begin position="188"/>
        <end position="211"/>
    </location>
</feature>
<dbReference type="InterPro" id="IPR001610">
    <property type="entry name" value="PAC"/>
</dbReference>
<dbReference type="Pfam" id="PF00512">
    <property type="entry name" value="HisKA"/>
    <property type="match status" value="1"/>
</dbReference>
<dbReference type="PANTHER" id="PTHR43047">
    <property type="entry name" value="TWO-COMPONENT HISTIDINE PROTEIN KINASE"/>
    <property type="match status" value="1"/>
</dbReference>
<dbReference type="SUPFAM" id="SSF55874">
    <property type="entry name" value="ATPase domain of HSP90 chaperone/DNA topoisomerase II/histidine kinase"/>
    <property type="match status" value="1"/>
</dbReference>
<dbReference type="InterPro" id="IPR005467">
    <property type="entry name" value="His_kinase_dom"/>
</dbReference>
<dbReference type="GO" id="GO:0000155">
    <property type="term" value="F:phosphorelay sensor kinase activity"/>
    <property type="evidence" value="ECO:0007669"/>
    <property type="project" value="InterPro"/>
</dbReference>
<evidence type="ECO:0000256" key="1">
    <source>
        <dbReference type="ARBA" id="ARBA00000085"/>
    </source>
</evidence>
<dbReference type="CDD" id="cd00130">
    <property type="entry name" value="PAS"/>
    <property type="match status" value="1"/>
</dbReference>
<dbReference type="InterPro" id="IPR000700">
    <property type="entry name" value="PAS-assoc_C"/>
</dbReference>
<dbReference type="EC" id="2.7.13.3" evidence="2"/>
<dbReference type="FunFam" id="3.30.565.10:FF:000006">
    <property type="entry name" value="Sensor histidine kinase WalK"/>
    <property type="match status" value="1"/>
</dbReference>
<feature type="domain" description="PAC" evidence="9">
    <location>
        <begin position="299"/>
        <end position="351"/>
    </location>
</feature>
<dbReference type="InterPro" id="IPR035965">
    <property type="entry name" value="PAS-like_dom_sf"/>
</dbReference>
<accession>A0A1E5QAN9</accession>
<evidence type="ECO:0000256" key="3">
    <source>
        <dbReference type="ARBA" id="ARBA00022553"/>
    </source>
</evidence>
<dbReference type="RefSeq" id="WP_069956894.1">
    <property type="nucleotide sequence ID" value="NZ_MCGG01000009.1"/>
</dbReference>
<feature type="domain" description="PAS" evidence="8">
    <location>
        <begin position="226"/>
        <end position="272"/>
    </location>
</feature>
<evidence type="ECO:0000259" key="9">
    <source>
        <dbReference type="PROSITE" id="PS50113"/>
    </source>
</evidence>
<keyword evidence="3" id="KW-0597">Phosphoprotein</keyword>
<dbReference type="Gene3D" id="1.10.287.130">
    <property type="match status" value="1"/>
</dbReference>
<dbReference type="InterPro" id="IPR036097">
    <property type="entry name" value="HisK_dim/P_sf"/>
</dbReference>
<feature type="transmembrane region" description="Helical" evidence="6">
    <location>
        <begin position="14"/>
        <end position="38"/>
    </location>
</feature>
<reference evidence="11" key="1">
    <citation type="submission" date="2016-07" db="EMBL/GenBank/DDBJ databases">
        <authorList>
            <person name="Florea S."/>
            <person name="Webb J.S."/>
            <person name="Jaromczyk J."/>
            <person name="Schardl C.L."/>
        </authorList>
    </citation>
    <scope>NUCLEOTIDE SEQUENCE [LARGE SCALE GENOMIC DNA]</scope>
    <source>
        <strain evidence="11">MV-1</strain>
    </source>
</reference>
<dbReference type="PROSITE" id="PS50113">
    <property type="entry name" value="PAC"/>
    <property type="match status" value="1"/>
</dbReference>
<dbReference type="Gene3D" id="3.30.565.10">
    <property type="entry name" value="Histidine kinase-like ATPase, C-terminal domain"/>
    <property type="match status" value="1"/>
</dbReference>
<name>A0A1E5QAN9_9PROT</name>
<comment type="caution">
    <text evidence="10">The sequence shown here is derived from an EMBL/GenBank/DDBJ whole genome shotgun (WGS) entry which is preliminary data.</text>
</comment>
<dbReference type="PROSITE" id="PS50109">
    <property type="entry name" value="HIS_KIN"/>
    <property type="match status" value="1"/>
</dbReference>
<dbReference type="STRING" id="28181.BEN30_04835"/>
<dbReference type="PRINTS" id="PR00344">
    <property type="entry name" value="BCTRLSENSOR"/>
</dbReference>
<evidence type="ECO:0000313" key="11">
    <source>
        <dbReference type="Proteomes" id="UP000095347"/>
    </source>
</evidence>
<dbReference type="CDD" id="cd00082">
    <property type="entry name" value="HisKA"/>
    <property type="match status" value="1"/>
</dbReference>
<evidence type="ECO:0000256" key="6">
    <source>
        <dbReference type="SAM" id="Phobius"/>
    </source>
</evidence>
<keyword evidence="5" id="KW-0418">Kinase</keyword>
<dbReference type="OrthoDB" id="9813151at2"/>
<dbReference type="PROSITE" id="PS50112">
    <property type="entry name" value="PAS"/>
    <property type="match status" value="1"/>
</dbReference>
<evidence type="ECO:0000256" key="5">
    <source>
        <dbReference type="ARBA" id="ARBA00022777"/>
    </source>
</evidence>
<evidence type="ECO:0000256" key="2">
    <source>
        <dbReference type="ARBA" id="ARBA00012438"/>
    </source>
</evidence>
<dbReference type="Proteomes" id="UP000095347">
    <property type="component" value="Unassembled WGS sequence"/>
</dbReference>
<dbReference type="SMART" id="SM00091">
    <property type="entry name" value="PAS"/>
    <property type="match status" value="1"/>
</dbReference>
<dbReference type="SMART" id="SM00388">
    <property type="entry name" value="HisKA"/>
    <property type="match status" value="1"/>
</dbReference>